<organism evidence="1 2">
    <name type="scientific">Bacillus phage Leo2</name>
    <dbReference type="NCBI Taxonomy" id="1815973"/>
    <lineage>
        <taxon>Viruses</taxon>
        <taxon>Duplodnaviria</taxon>
        <taxon>Heunggongvirae</taxon>
        <taxon>Uroviricota</taxon>
        <taxon>Caudoviricetes</taxon>
        <taxon>Ehrlichviridae</taxon>
        <taxon>Andromedavirus</taxon>
        <taxon>Andromedavirus leo2</taxon>
    </lineage>
</organism>
<protein>
    <submittedName>
        <fullName evidence="1">Uncharacterized protein</fullName>
    </submittedName>
</protein>
<accession>A0A1S5QTR1</accession>
<dbReference type="Proteomes" id="UP000223773">
    <property type="component" value="Segment"/>
</dbReference>
<dbReference type="EMBL" id="KU836751">
    <property type="protein sequence ID" value="AMR60094.1"/>
    <property type="molecule type" value="Genomic_DNA"/>
</dbReference>
<name>A0A1S5QTR1_9CAUD</name>
<gene>
    <name evidence="1" type="ORF">LEO2_56</name>
</gene>
<keyword evidence="2" id="KW-1185">Reference proteome</keyword>
<reference evidence="2" key="1">
    <citation type="submission" date="2016-02" db="EMBL/GenBank/DDBJ databases">
        <authorList>
            <person name="Morales N."/>
            <person name="Badran S."/>
            <person name="Schick P."/>
            <person name="Jacoby B."/>
            <person name="Reddi K."/>
            <person name="Villella W."/>
            <person name="Sanders E.R."/>
            <person name="Lorenz T.C."/>
        </authorList>
    </citation>
    <scope>NUCLEOTIDE SEQUENCE [LARGE SCALE GENOMIC DNA]</scope>
</reference>
<proteinExistence type="predicted"/>
<evidence type="ECO:0000313" key="2">
    <source>
        <dbReference type="Proteomes" id="UP000223773"/>
    </source>
</evidence>
<evidence type="ECO:0000313" key="1">
    <source>
        <dbReference type="EMBL" id="AMR60094.1"/>
    </source>
</evidence>
<sequence length="138" mass="16316">MNRRQKILHEITLLEEKHEYMCSLPERECLESCAISRQIKELGEQLKRKNEPANQQRIDQIVHHCKVESNPYKDRGYDIVFMRYCGFNLEKFVAPLFKCSVATARREQEKAYNKKLLTSKLESWYDTSKQSEGAELSL</sequence>